<feature type="domain" description="AB hydrolase-1" evidence="6">
    <location>
        <begin position="183"/>
        <end position="298"/>
    </location>
</feature>
<dbReference type="GO" id="GO:0008126">
    <property type="term" value="F:acetylesterase activity"/>
    <property type="evidence" value="ECO:0007669"/>
    <property type="project" value="TreeGrafter"/>
</dbReference>
<name>A0A9P6WLI7_9ASCO</name>
<gene>
    <name evidence="7" type="ORF">C6P40_005379</name>
</gene>
<proteinExistence type="inferred from homology"/>
<keyword evidence="5" id="KW-1133">Transmembrane helix</keyword>
<dbReference type="GO" id="GO:0047372">
    <property type="term" value="F:monoacylglycerol lipase activity"/>
    <property type="evidence" value="ECO:0007669"/>
    <property type="project" value="TreeGrafter"/>
</dbReference>
<accession>A0A9P6WLI7</accession>
<dbReference type="PROSITE" id="PS01133">
    <property type="entry name" value="UPF0017"/>
    <property type="match status" value="1"/>
</dbReference>
<dbReference type="PIRSF" id="PIRSF005211">
    <property type="entry name" value="Ab_hydro_YheT"/>
    <property type="match status" value="1"/>
</dbReference>
<feature type="active site" description="Charge relay system" evidence="4">
    <location>
        <position position="262"/>
    </location>
</feature>
<comment type="similarity">
    <text evidence="1">Belongs to the AB hydrolase superfamily. AB hydrolase 4 family.</text>
</comment>
<dbReference type="PANTHER" id="PTHR10794">
    <property type="entry name" value="ABHYDROLASE DOMAIN-CONTAINING PROTEIN"/>
    <property type="match status" value="1"/>
</dbReference>
<evidence type="ECO:0000259" key="6">
    <source>
        <dbReference type="Pfam" id="PF00561"/>
    </source>
</evidence>
<evidence type="ECO:0000313" key="7">
    <source>
        <dbReference type="EMBL" id="KAG0689245.1"/>
    </source>
</evidence>
<dbReference type="InterPro" id="IPR000073">
    <property type="entry name" value="AB_hydrolase_1"/>
</dbReference>
<evidence type="ECO:0000256" key="5">
    <source>
        <dbReference type="SAM" id="Phobius"/>
    </source>
</evidence>
<evidence type="ECO:0000256" key="3">
    <source>
        <dbReference type="ARBA" id="ARBA00022801"/>
    </source>
</evidence>
<keyword evidence="5" id="KW-0812">Transmembrane</keyword>
<dbReference type="Proteomes" id="UP000697127">
    <property type="component" value="Unassembled WGS sequence"/>
</dbReference>
<dbReference type="InterPro" id="IPR000952">
    <property type="entry name" value="AB_hydrolase_4_CS"/>
</dbReference>
<comment type="caution">
    <text evidence="7">The sequence shown here is derived from an EMBL/GenBank/DDBJ whole genome shotgun (WGS) entry which is preliminary data.</text>
</comment>
<dbReference type="InterPro" id="IPR050960">
    <property type="entry name" value="AB_hydrolase_4_sf"/>
</dbReference>
<keyword evidence="5" id="KW-0472">Membrane</keyword>
<feature type="active site" description="Charge relay system" evidence="4">
    <location>
        <position position="395"/>
    </location>
</feature>
<dbReference type="GO" id="GO:0051793">
    <property type="term" value="P:medium-chain fatty acid catabolic process"/>
    <property type="evidence" value="ECO:0007669"/>
    <property type="project" value="TreeGrafter"/>
</dbReference>
<keyword evidence="2" id="KW-0719">Serine esterase</keyword>
<protein>
    <recommendedName>
        <fullName evidence="6">AB hydrolase-1 domain-containing protein</fullName>
    </recommendedName>
</protein>
<organism evidence="7 8">
    <name type="scientific">Pichia californica</name>
    <dbReference type="NCBI Taxonomy" id="460514"/>
    <lineage>
        <taxon>Eukaryota</taxon>
        <taxon>Fungi</taxon>
        <taxon>Dikarya</taxon>
        <taxon>Ascomycota</taxon>
        <taxon>Saccharomycotina</taxon>
        <taxon>Pichiomycetes</taxon>
        <taxon>Pichiales</taxon>
        <taxon>Pichiaceae</taxon>
        <taxon>Pichia</taxon>
    </lineage>
</organism>
<reference evidence="7" key="1">
    <citation type="submission" date="2020-11" db="EMBL/GenBank/DDBJ databases">
        <title>Kefir isolates.</title>
        <authorList>
            <person name="Marcisauskas S."/>
            <person name="Kim Y."/>
            <person name="Blasche S."/>
        </authorList>
    </citation>
    <scope>NUCLEOTIDE SEQUENCE</scope>
    <source>
        <strain evidence="7">Olga-1</strain>
    </source>
</reference>
<evidence type="ECO:0000256" key="4">
    <source>
        <dbReference type="PIRSR" id="PIRSR005211-1"/>
    </source>
</evidence>
<dbReference type="GO" id="GO:0051792">
    <property type="term" value="P:medium-chain fatty acid biosynthetic process"/>
    <property type="evidence" value="ECO:0007669"/>
    <property type="project" value="TreeGrafter"/>
</dbReference>
<feature type="active site" description="Charge relay system" evidence="4">
    <location>
        <position position="427"/>
    </location>
</feature>
<evidence type="ECO:0000313" key="8">
    <source>
        <dbReference type="Proteomes" id="UP000697127"/>
    </source>
</evidence>
<evidence type="ECO:0000256" key="1">
    <source>
        <dbReference type="ARBA" id="ARBA00010884"/>
    </source>
</evidence>
<dbReference type="SUPFAM" id="SSF53474">
    <property type="entry name" value="alpha/beta-Hydrolases"/>
    <property type="match status" value="1"/>
</dbReference>
<sequence length="487" mass="56255">MLITDYVYYFINEIGIKTKSFQDFCVILVIFYILFKIIFNYNIINRVMPSYSYNGIIFKTDKLKDGINMKEFITKNIPEFKENSWSIMNPFLFNGHLQTMFAGIRTFRNVDVLYFTRQIRFANDGGCVSLDQVVSKNQFDNFNKNDLIIPKNQPKEIDEFIRYMTKEEIKIQENGSNDSKAIVLALTGLSGSSAESYIRCLYNKLNKNLNFDLYVMNSRGCGNTNLTTPKLFCALWTEDVRCLVNFFKEKYPNRKIYLFGISLGSIVMSNYLSQEGENSNISLAIALASIWDLRGSSYFLENGFISSLFYSTAMTFPLMMLLKSHSNELLQNPIFKSQYKNNIIRKIWKLKKFDDIFTSKMFGFTCADDYYTQASPIYKVSKIKTPYINLSSLDDPITGGLQVGALPLDQAKYNPFMTMINTSLGGHVAYFKWNNTRWYAEPLSKLIVNFHEKLVSQDGYHIEIDEKHLPKQVLVDGHLPVPLNSKI</sequence>
<dbReference type="Pfam" id="PF00561">
    <property type="entry name" value="Abhydrolase_1"/>
    <property type="match status" value="1"/>
</dbReference>
<keyword evidence="8" id="KW-1185">Reference proteome</keyword>
<dbReference type="Gene3D" id="3.40.50.1820">
    <property type="entry name" value="alpha/beta hydrolase"/>
    <property type="match status" value="1"/>
</dbReference>
<evidence type="ECO:0000256" key="2">
    <source>
        <dbReference type="ARBA" id="ARBA00022487"/>
    </source>
</evidence>
<dbReference type="InterPro" id="IPR012020">
    <property type="entry name" value="ABHD4"/>
</dbReference>
<dbReference type="EMBL" id="PUHW01000092">
    <property type="protein sequence ID" value="KAG0689245.1"/>
    <property type="molecule type" value="Genomic_DNA"/>
</dbReference>
<keyword evidence="3" id="KW-0378">Hydrolase</keyword>
<feature type="transmembrane region" description="Helical" evidence="5">
    <location>
        <begin position="20"/>
        <end position="39"/>
    </location>
</feature>
<dbReference type="InterPro" id="IPR029058">
    <property type="entry name" value="AB_hydrolase_fold"/>
</dbReference>
<dbReference type="AlphaFoldDB" id="A0A9P6WLI7"/>
<dbReference type="PANTHER" id="PTHR10794:SF63">
    <property type="entry name" value="ALPHA_BETA HYDROLASE 1, ISOFORM A"/>
    <property type="match status" value="1"/>
</dbReference>